<dbReference type="GeneID" id="36373989"/>
<sequence>MVKITNDNVDSIARDFNLLNLMERKERCKIKFGSFVFGCYGEYVLTESALRTQKILIELGFSKKEMDSLIKESMMTKLREFEREKRENCEIKMRENEEKPEEKLNFDNYEEAKLKRGIKCKKEVKPIVIENKD</sequence>
<dbReference type="AlphaFoldDB" id="A0A090MTH1"/>
<dbReference type="CTD" id="36373989"/>
<organism evidence="1">
    <name type="scientific">Strongyloides ratti</name>
    <name type="common">Parasitic roundworm</name>
    <dbReference type="NCBI Taxonomy" id="34506"/>
    <lineage>
        <taxon>Eukaryota</taxon>
        <taxon>Metazoa</taxon>
        <taxon>Ecdysozoa</taxon>
        <taxon>Nematoda</taxon>
        <taxon>Chromadorea</taxon>
        <taxon>Rhabditida</taxon>
        <taxon>Tylenchina</taxon>
        <taxon>Panagrolaimomorpha</taxon>
        <taxon>Strongyloidoidea</taxon>
        <taxon>Strongyloididae</taxon>
        <taxon>Strongyloides</taxon>
    </lineage>
</organism>
<dbReference type="WormBase" id="SRAE_0000073500">
    <property type="protein sequence ID" value="SRP07523"/>
    <property type="gene ID" value="WBGene00256492"/>
</dbReference>
<accession>A0A090MTH1</accession>
<evidence type="ECO:0000313" key="1">
    <source>
        <dbReference type="EMBL" id="CEF61618.2"/>
    </source>
</evidence>
<name>A0A090MTH1_STRRB</name>
<dbReference type="Proteomes" id="UP000035682">
    <property type="component" value="Unplaced"/>
</dbReference>
<reference evidence="3" key="3">
    <citation type="submission" date="2020-12" db="UniProtKB">
        <authorList>
            <consortium name="WormBaseParasite"/>
        </authorList>
    </citation>
    <scope>IDENTIFICATION</scope>
</reference>
<protein>
    <submittedName>
        <fullName evidence="1 3">Uncharacterized protein</fullName>
    </submittedName>
</protein>
<evidence type="ECO:0000313" key="4">
    <source>
        <dbReference type="WormBase" id="SRAE_0000073500"/>
    </source>
</evidence>
<dbReference type="RefSeq" id="XP_024500826.1">
    <property type="nucleotide sequence ID" value="XM_024646671.1"/>
</dbReference>
<proteinExistence type="predicted"/>
<reference evidence="1" key="1">
    <citation type="submission" date="2014-09" db="EMBL/GenBank/DDBJ databases">
        <authorList>
            <person name="Aslett A.Martin."/>
        </authorList>
    </citation>
    <scope>NUCLEOTIDE SEQUENCE</scope>
    <source>
        <strain evidence="1">ED321 Heterogonic</strain>
    </source>
</reference>
<evidence type="ECO:0000313" key="3">
    <source>
        <dbReference type="WBParaSite" id="SRAE_0000073500.1"/>
    </source>
</evidence>
<dbReference type="WBParaSite" id="SRAE_0000073500.1">
    <property type="protein sequence ID" value="SRAE_0000073500.1"/>
    <property type="gene ID" value="WBGene00256492"/>
</dbReference>
<gene>
    <name evidence="1 3 4" type="ORF">SRAE_0000073500</name>
</gene>
<dbReference type="EMBL" id="LN609422">
    <property type="protein sequence ID" value="CEF61618.2"/>
    <property type="molecule type" value="Genomic_DNA"/>
</dbReference>
<evidence type="ECO:0000313" key="2">
    <source>
        <dbReference type="Proteomes" id="UP000035682"/>
    </source>
</evidence>
<keyword evidence="2" id="KW-1185">Reference proteome</keyword>
<reference evidence="2" key="2">
    <citation type="submission" date="2014-09" db="EMBL/GenBank/DDBJ databases">
        <authorList>
            <person name="Martin A.A."/>
        </authorList>
    </citation>
    <scope>NUCLEOTIDE SEQUENCE</scope>
    <source>
        <strain evidence="2">ED321</strain>
    </source>
</reference>